<protein>
    <submittedName>
        <fullName evidence="2">Uncharacterized protein</fullName>
    </submittedName>
</protein>
<reference evidence="2 3" key="1">
    <citation type="submission" date="2016-01" db="EMBL/GenBank/DDBJ databases">
        <title>Draft Genome Sequences of Seven Thermophilic Sporeformers Isolated from Foods.</title>
        <authorList>
            <person name="Berendsen E.M."/>
            <person name="Wells-Bennik M.H."/>
            <person name="Krawcyk A.O."/>
            <person name="De Jong A."/>
            <person name="Holsappel S."/>
            <person name="Eijlander R.T."/>
            <person name="Kuipers O.P."/>
        </authorList>
    </citation>
    <scope>NUCLEOTIDE SEQUENCE [LARGE SCALE GENOMIC DNA]</scope>
    <source>
        <strain evidence="2 3">B4135</strain>
    </source>
</reference>
<sequence>MRVCLKGKLFHCLGRRIGAAVVLWVLRRGHPFPQKEHPRMEKGRRPFSQQEDFSHKRKFHKR</sequence>
<gene>
    <name evidence="2" type="ORF">B4135_2708</name>
</gene>
<organism evidence="2 3">
    <name type="scientific">Caldibacillus debilis</name>
    <dbReference type="NCBI Taxonomy" id="301148"/>
    <lineage>
        <taxon>Bacteria</taxon>
        <taxon>Bacillati</taxon>
        <taxon>Bacillota</taxon>
        <taxon>Bacilli</taxon>
        <taxon>Bacillales</taxon>
        <taxon>Bacillaceae</taxon>
        <taxon>Caldibacillus</taxon>
    </lineage>
</organism>
<dbReference type="EMBL" id="LQYT01000072">
    <property type="protein sequence ID" value="KYD15140.1"/>
    <property type="molecule type" value="Genomic_DNA"/>
</dbReference>
<feature type="region of interest" description="Disordered" evidence="1">
    <location>
        <begin position="32"/>
        <end position="62"/>
    </location>
</feature>
<evidence type="ECO:0000256" key="1">
    <source>
        <dbReference type="SAM" id="MobiDB-lite"/>
    </source>
</evidence>
<proteinExistence type="predicted"/>
<dbReference type="Proteomes" id="UP000075683">
    <property type="component" value="Unassembled WGS sequence"/>
</dbReference>
<evidence type="ECO:0000313" key="3">
    <source>
        <dbReference type="Proteomes" id="UP000075683"/>
    </source>
</evidence>
<comment type="caution">
    <text evidence="2">The sequence shown here is derived from an EMBL/GenBank/DDBJ whole genome shotgun (WGS) entry which is preliminary data.</text>
</comment>
<dbReference type="AlphaFoldDB" id="A0A150LS96"/>
<dbReference type="STRING" id="301148.B4135_2708"/>
<evidence type="ECO:0000313" key="2">
    <source>
        <dbReference type="EMBL" id="KYD15140.1"/>
    </source>
</evidence>
<name>A0A150LS96_9BACI</name>
<accession>A0A150LS96</accession>
<feature type="compositionally biased region" description="Basic and acidic residues" evidence="1">
    <location>
        <begin position="33"/>
        <end position="44"/>
    </location>
</feature>